<dbReference type="Proteomes" id="UP000798808">
    <property type="component" value="Unassembled WGS sequence"/>
</dbReference>
<keyword evidence="2" id="KW-1185">Reference proteome</keyword>
<name>A0ABW9RIZ6_9BACT</name>
<evidence type="ECO:0000313" key="2">
    <source>
        <dbReference type="Proteomes" id="UP000798808"/>
    </source>
</evidence>
<gene>
    <name evidence="1" type="ORF">E1163_01740</name>
</gene>
<organism evidence="1 2">
    <name type="scientific">Fulvivirga kasyanovii</name>
    <dbReference type="NCBI Taxonomy" id="396812"/>
    <lineage>
        <taxon>Bacteria</taxon>
        <taxon>Pseudomonadati</taxon>
        <taxon>Bacteroidota</taxon>
        <taxon>Cytophagia</taxon>
        <taxon>Cytophagales</taxon>
        <taxon>Fulvivirgaceae</taxon>
        <taxon>Fulvivirga</taxon>
    </lineage>
</organism>
<reference evidence="1 2" key="1">
    <citation type="submission" date="2019-02" db="EMBL/GenBank/DDBJ databases">
        <authorList>
            <person name="Goldberg S.R."/>
            <person name="Haltli B.A."/>
            <person name="Correa H."/>
            <person name="Russell K.G."/>
        </authorList>
    </citation>
    <scope>NUCLEOTIDE SEQUENCE [LARGE SCALE GENOMIC DNA]</scope>
    <source>
        <strain evidence="1 2">JCM 16186</strain>
    </source>
</reference>
<proteinExistence type="predicted"/>
<evidence type="ECO:0000313" key="1">
    <source>
        <dbReference type="EMBL" id="MTI23666.1"/>
    </source>
</evidence>
<accession>A0ABW9RIZ6</accession>
<evidence type="ECO:0008006" key="3">
    <source>
        <dbReference type="Google" id="ProtNLM"/>
    </source>
</evidence>
<dbReference type="EMBL" id="SMLW01000268">
    <property type="protein sequence ID" value="MTI23666.1"/>
    <property type="molecule type" value="Genomic_DNA"/>
</dbReference>
<sequence>MIIFYGFGGGFGHLSRIKTFIDNFGIERPYKVLTNNRSAFQLFEEKHIAFLPADHDFEAGSLRKWLTGVIREYSPGEFYIDTFPCGLLGELSDDLFAGITVNYLCRRLRWHKYQPLISQHPPHIDCAYVFEPLEPEHDNYVKNAVSVKRVEMIFPAPNIKPEALGHLSQPVWLVVHTTHQDEIEVLTDHAIDLAKMEGTQPQVVVLCDQHANVPEGVKLLHGEKPIDWYPHVEKIFTAAGFNTWYQLKPWRNRHVAIPFPRKFDDQFWRAGSK</sequence>
<comment type="caution">
    <text evidence="1">The sequence shown here is derived from an EMBL/GenBank/DDBJ whole genome shotgun (WGS) entry which is preliminary data.</text>
</comment>
<dbReference type="RefSeq" id="WP_155168847.1">
    <property type="nucleotide sequence ID" value="NZ_BAAAFL010000051.1"/>
</dbReference>
<protein>
    <recommendedName>
        <fullName evidence="3">Glycosyl transferase</fullName>
    </recommendedName>
</protein>